<dbReference type="SUPFAM" id="SSF48452">
    <property type="entry name" value="TPR-like"/>
    <property type="match status" value="1"/>
</dbReference>
<gene>
    <name evidence="2" type="ORF">GKQ77_31490</name>
</gene>
<evidence type="ECO:0000313" key="2">
    <source>
        <dbReference type="EMBL" id="MBW5426031.1"/>
    </source>
</evidence>
<comment type="caution">
    <text evidence="2">The sequence shown here is derived from an EMBL/GenBank/DDBJ whole genome shotgun (WGS) entry which is preliminary data.</text>
</comment>
<evidence type="ECO:0000313" key="3">
    <source>
        <dbReference type="Proteomes" id="UP001197114"/>
    </source>
</evidence>
<proteinExistence type="predicted"/>
<dbReference type="SUPFAM" id="SSF47413">
    <property type="entry name" value="lambda repressor-like DNA-binding domains"/>
    <property type="match status" value="1"/>
</dbReference>
<dbReference type="Gene3D" id="1.10.260.40">
    <property type="entry name" value="lambda repressor-like DNA-binding domains"/>
    <property type="match status" value="1"/>
</dbReference>
<name>A0ABS6YX47_9ACTN</name>
<dbReference type="EMBL" id="WMBF01000713">
    <property type="protein sequence ID" value="MBW5426031.1"/>
    <property type="molecule type" value="Genomic_DNA"/>
</dbReference>
<dbReference type="InterPro" id="IPR011990">
    <property type="entry name" value="TPR-like_helical_dom_sf"/>
</dbReference>
<keyword evidence="3" id="KW-1185">Reference proteome</keyword>
<dbReference type="SMART" id="SM00530">
    <property type="entry name" value="HTH_XRE"/>
    <property type="match status" value="1"/>
</dbReference>
<evidence type="ECO:0000259" key="1">
    <source>
        <dbReference type="PROSITE" id="PS50943"/>
    </source>
</evidence>
<dbReference type="InterPro" id="IPR010982">
    <property type="entry name" value="Lambda_DNA-bd_dom_sf"/>
</dbReference>
<feature type="domain" description="HTH cro/C1-type" evidence="1">
    <location>
        <begin position="13"/>
        <end position="68"/>
    </location>
</feature>
<dbReference type="InterPro" id="IPR001387">
    <property type="entry name" value="Cro/C1-type_HTH"/>
</dbReference>
<dbReference type="RefSeq" id="WP_219692563.1">
    <property type="nucleotide sequence ID" value="NZ_WMBF01000713.1"/>
</dbReference>
<organism evidence="2 3">
    <name type="scientific">Streptomyces anatolicus</name>
    <dbReference type="NCBI Taxonomy" id="2675858"/>
    <lineage>
        <taxon>Bacteria</taxon>
        <taxon>Bacillati</taxon>
        <taxon>Actinomycetota</taxon>
        <taxon>Actinomycetes</taxon>
        <taxon>Kitasatosporales</taxon>
        <taxon>Streptomycetaceae</taxon>
        <taxon>Streptomyces</taxon>
    </lineage>
</organism>
<protein>
    <submittedName>
        <fullName evidence="2">Helix-turn-helix domain-containing protein</fullName>
    </submittedName>
</protein>
<dbReference type="Gene3D" id="1.25.40.10">
    <property type="entry name" value="Tetratricopeptide repeat domain"/>
    <property type="match status" value="1"/>
</dbReference>
<sequence length="412" mass="44578">MTARERREFGARVAELRRRRELTQSELAAALSRTASWVSQVERGVQPVNRLDVLRLLADGLGVSLQTLRPEVPGPAGPEAAEEATQNDLDQARLVISGHPALDVLLEPREDTPNELMPELRAEVDHLWVLTHAGRFAELSALLGPLVPRLERASRTISDERRAEAYQLLARTYQALAAAFVRQNEADAAWVAADRAIRAAELAGDRLGVFVGVFRLVHAFLRLQHLDQAEHAAAAAINTLARHADAESAAAEELSVLGSLHLALAAVHARAGQRVAAREQIVRARAVGERIGEERNDFNLEFGPVNVEAQAVSTAVELGDAGEALDIASGLDARELSAERQARLLMDTGRAHAQRRQLADALECLLGAEEIAPDVVHGHMATRAVIRELVLMAGRAASPELRGLAERSDALA</sequence>
<accession>A0ABS6YX47</accession>
<dbReference type="CDD" id="cd00093">
    <property type="entry name" value="HTH_XRE"/>
    <property type="match status" value="1"/>
</dbReference>
<dbReference type="PROSITE" id="PS50943">
    <property type="entry name" value="HTH_CROC1"/>
    <property type="match status" value="1"/>
</dbReference>
<dbReference type="Proteomes" id="UP001197114">
    <property type="component" value="Unassembled WGS sequence"/>
</dbReference>
<dbReference type="Pfam" id="PF13560">
    <property type="entry name" value="HTH_31"/>
    <property type="match status" value="1"/>
</dbReference>
<reference evidence="2 3" key="1">
    <citation type="submission" date="2019-11" db="EMBL/GenBank/DDBJ databases">
        <authorList>
            <person name="Ay H."/>
        </authorList>
    </citation>
    <scope>NUCLEOTIDE SEQUENCE [LARGE SCALE GENOMIC DNA]</scope>
    <source>
        <strain evidence="2 3">BG9H</strain>
    </source>
</reference>